<accession>A0ABX2DAP7</accession>
<organism evidence="1 2">
    <name type="scientific">Pedobacter boryungensis</name>
    <dbReference type="NCBI Taxonomy" id="869962"/>
    <lineage>
        <taxon>Bacteria</taxon>
        <taxon>Pseudomonadati</taxon>
        <taxon>Bacteroidota</taxon>
        <taxon>Sphingobacteriia</taxon>
        <taxon>Sphingobacteriales</taxon>
        <taxon>Sphingobacteriaceae</taxon>
        <taxon>Pedobacter</taxon>
    </lineage>
</organism>
<evidence type="ECO:0000313" key="2">
    <source>
        <dbReference type="Proteomes" id="UP000762110"/>
    </source>
</evidence>
<sequence length="223" mass="25789">MKNRNLYIAILLTFIFNATVLSAQVISDAKGRPLKQIEYFELDGSPFFLKTWVKGDVIFDNGKIIKNVELKYDQVKDALIFLSNENEELYFIDPIKEFNLNDGAINYLFRNGFAPYKDFSSDTYFEILLQGKIMLLKKVIKTIVETKEYNSATTIKKIINNLNLYIVKDNKIIATSKESIKIIANAIDPQKSSSLIEFSELNKLNPRKEEDLKKILKYYNSMP</sequence>
<dbReference type="RefSeq" id="WP_173269105.1">
    <property type="nucleotide sequence ID" value="NZ_JABMKV010000001.1"/>
</dbReference>
<evidence type="ECO:0000313" key="1">
    <source>
        <dbReference type="EMBL" id="NQX30907.1"/>
    </source>
</evidence>
<proteinExistence type="predicted"/>
<gene>
    <name evidence="1" type="ORF">HQN85_04180</name>
</gene>
<dbReference type="Proteomes" id="UP000762110">
    <property type="component" value="Unassembled WGS sequence"/>
</dbReference>
<name>A0ABX2DAP7_9SPHI</name>
<dbReference type="EMBL" id="JABMKV010000001">
    <property type="protein sequence ID" value="NQX30907.1"/>
    <property type="molecule type" value="Genomic_DNA"/>
</dbReference>
<protein>
    <recommendedName>
        <fullName evidence="3">DUF4369 domain-containing protein</fullName>
    </recommendedName>
</protein>
<evidence type="ECO:0008006" key="3">
    <source>
        <dbReference type="Google" id="ProtNLM"/>
    </source>
</evidence>
<keyword evidence="2" id="KW-1185">Reference proteome</keyword>
<reference evidence="1 2" key="1">
    <citation type="submission" date="2020-05" db="EMBL/GenBank/DDBJ databases">
        <title>Description of Pedobacter foliorum sp. nov.</title>
        <authorList>
            <person name="Qi S."/>
            <person name="Carlier A."/>
            <person name="Cnockaert M."/>
            <person name="Vandamme P."/>
        </authorList>
    </citation>
    <scope>NUCLEOTIDE SEQUENCE [LARGE SCALE GENOMIC DNA]</scope>
    <source>
        <strain evidence="1 2">LMG 31300</strain>
    </source>
</reference>
<comment type="caution">
    <text evidence="1">The sequence shown here is derived from an EMBL/GenBank/DDBJ whole genome shotgun (WGS) entry which is preliminary data.</text>
</comment>